<dbReference type="EMBL" id="WKPO01000031">
    <property type="protein sequence ID" value="MSB50350.1"/>
    <property type="molecule type" value="Genomic_DNA"/>
</dbReference>
<evidence type="ECO:0000313" key="3">
    <source>
        <dbReference type="Proteomes" id="UP000429811"/>
    </source>
</evidence>
<dbReference type="InterPro" id="IPR039421">
    <property type="entry name" value="Type_1_exporter"/>
</dbReference>
<dbReference type="Gene3D" id="3.40.50.300">
    <property type="entry name" value="P-loop containing nucleotide triphosphate hydrolases"/>
    <property type="match status" value="1"/>
</dbReference>
<dbReference type="GO" id="GO:0016887">
    <property type="term" value="F:ATP hydrolysis activity"/>
    <property type="evidence" value="ECO:0007669"/>
    <property type="project" value="InterPro"/>
</dbReference>
<keyword evidence="2" id="KW-0067">ATP-binding</keyword>
<dbReference type="SUPFAM" id="SSF52540">
    <property type="entry name" value="P-loop containing nucleoside triphosphate hydrolases"/>
    <property type="match status" value="1"/>
</dbReference>
<gene>
    <name evidence="2" type="ORF">GKE90_16905</name>
</gene>
<dbReference type="InterPro" id="IPR003439">
    <property type="entry name" value="ABC_transporter-like_ATP-bd"/>
</dbReference>
<name>A0A6I2RL40_FLAPL</name>
<dbReference type="InterPro" id="IPR027417">
    <property type="entry name" value="P-loop_NTPase"/>
</dbReference>
<evidence type="ECO:0000313" key="2">
    <source>
        <dbReference type="EMBL" id="MSB50350.1"/>
    </source>
</evidence>
<reference evidence="2 3" key="1">
    <citation type="journal article" date="2019" name="Nat. Med.">
        <title>A library of human gut bacterial isolates paired with longitudinal multiomics data enables mechanistic microbiome research.</title>
        <authorList>
            <person name="Poyet M."/>
            <person name="Groussin M."/>
            <person name="Gibbons S.M."/>
            <person name="Avila-Pacheco J."/>
            <person name="Jiang X."/>
            <person name="Kearney S.M."/>
            <person name="Perrotta A.R."/>
            <person name="Berdy B."/>
            <person name="Zhao S."/>
            <person name="Lieberman T.D."/>
            <person name="Swanson P.K."/>
            <person name="Smith M."/>
            <person name="Roesemann S."/>
            <person name="Alexander J.E."/>
            <person name="Rich S.A."/>
            <person name="Livny J."/>
            <person name="Vlamakis H."/>
            <person name="Clish C."/>
            <person name="Bullock K."/>
            <person name="Deik A."/>
            <person name="Scott J."/>
            <person name="Pierce K.A."/>
            <person name="Xavier R.J."/>
            <person name="Alm E.J."/>
        </authorList>
    </citation>
    <scope>NUCLEOTIDE SEQUENCE [LARGE SCALE GENOMIC DNA]</scope>
    <source>
        <strain evidence="2 3">BIOML-A5</strain>
    </source>
</reference>
<proteinExistence type="predicted"/>
<dbReference type="RefSeq" id="WP_138308657.1">
    <property type="nucleotide sequence ID" value="NZ_JADNCN010000070.1"/>
</dbReference>
<dbReference type="PANTHER" id="PTHR24221:SF654">
    <property type="entry name" value="ATP-BINDING CASSETTE SUB-FAMILY B MEMBER 6"/>
    <property type="match status" value="1"/>
</dbReference>
<dbReference type="GO" id="GO:0042626">
    <property type="term" value="F:ATPase-coupled transmembrane transporter activity"/>
    <property type="evidence" value="ECO:0007669"/>
    <property type="project" value="TreeGrafter"/>
</dbReference>
<dbReference type="PANTHER" id="PTHR24221">
    <property type="entry name" value="ATP-BINDING CASSETTE SUB-FAMILY B"/>
    <property type="match status" value="1"/>
</dbReference>
<dbReference type="Proteomes" id="UP000429811">
    <property type="component" value="Unassembled WGS sequence"/>
</dbReference>
<feature type="non-terminal residue" evidence="2">
    <location>
        <position position="100"/>
    </location>
</feature>
<dbReference type="GO" id="GO:0005524">
    <property type="term" value="F:ATP binding"/>
    <property type="evidence" value="ECO:0007669"/>
    <property type="project" value="UniProtKB-KW"/>
</dbReference>
<evidence type="ECO:0000259" key="1">
    <source>
        <dbReference type="Pfam" id="PF00005"/>
    </source>
</evidence>
<accession>A0A6I2RL40</accession>
<feature type="domain" description="ABC transporter" evidence="1">
    <location>
        <begin position="26"/>
        <end position="97"/>
    </location>
</feature>
<dbReference type="AlphaFoldDB" id="A0A6I2RL40"/>
<sequence>MSEQKKPSIEIEHFSFYYPEQAEKTLDDLTLTVEQGEFLVLCGPSGCGKSTLLRQLKTVLAPHGRRLGSIRFEGCPLEELDQREQSAGIGFVQQDPENQI</sequence>
<dbReference type="Pfam" id="PF00005">
    <property type="entry name" value="ABC_tran"/>
    <property type="match status" value="1"/>
</dbReference>
<comment type="caution">
    <text evidence="2">The sequence shown here is derived from an EMBL/GenBank/DDBJ whole genome shotgun (WGS) entry which is preliminary data.</text>
</comment>
<keyword evidence="2" id="KW-0547">Nucleotide-binding</keyword>
<organism evidence="2 3">
    <name type="scientific">Flavonifractor plautii</name>
    <name type="common">Fusobacterium plautii</name>
    <dbReference type="NCBI Taxonomy" id="292800"/>
    <lineage>
        <taxon>Bacteria</taxon>
        <taxon>Bacillati</taxon>
        <taxon>Bacillota</taxon>
        <taxon>Clostridia</taxon>
        <taxon>Eubacteriales</taxon>
        <taxon>Oscillospiraceae</taxon>
        <taxon>Flavonifractor</taxon>
    </lineage>
</organism>
<protein>
    <submittedName>
        <fullName evidence="2">ATP-binding cassette domain-containing protein</fullName>
    </submittedName>
</protein>